<feature type="region of interest" description="Disordered" evidence="1">
    <location>
        <begin position="1"/>
        <end position="23"/>
    </location>
</feature>
<sequence>MGRMDKVKRKGKSATSQASSAAGVDVEALTRLMVNEYAMVNDLYNVQRGRNLTELLEIKKKELELEDRELKIHEMDQRQKDEALYLSTTDKELKQ</sequence>
<comment type="caution">
    <text evidence="2">The sequence shown here is derived from an EMBL/GenBank/DDBJ whole genome shotgun (WGS) entry which is preliminary data.</text>
</comment>
<dbReference type="AlphaFoldDB" id="A0A699RC01"/>
<organism evidence="2">
    <name type="scientific">Tanacetum cinerariifolium</name>
    <name type="common">Dalmatian daisy</name>
    <name type="synonym">Chrysanthemum cinerariifolium</name>
    <dbReference type="NCBI Taxonomy" id="118510"/>
    <lineage>
        <taxon>Eukaryota</taxon>
        <taxon>Viridiplantae</taxon>
        <taxon>Streptophyta</taxon>
        <taxon>Embryophyta</taxon>
        <taxon>Tracheophyta</taxon>
        <taxon>Spermatophyta</taxon>
        <taxon>Magnoliopsida</taxon>
        <taxon>eudicotyledons</taxon>
        <taxon>Gunneridae</taxon>
        <taxon>Pentapetalae</taxon>
        <taxon>asterids</taxon>
        <taxon>campanulids</taxon>
        <taxon>Asterales</taxon>
        <taxon>Asteraceae</taxon>
        <taxon>Asteroideae</taxon>
        <taxon>Anthemideae</taxon>
        <taxon>Anthemidinae</taxon>
        <taxon>Tanacetum</taxon>
    </lineage>
</organism>
<evidence type="ECO:0000313" key="2">
    <source>
        <dbReference type="EMBL" id="GFC82637.1"/>
    </source>
</evidence>
<dbReference type="EMBL" id="BKCJ011085553">
    <property type="protein sequence ID" value="GFC82637.1"/>
    <property type="molecule type" value="Genomic_DNA"/>
</dbReference>
<accession>A0A699RC01</accession>
<evidence type="ECO:0000256" key="1">
    <source>
        <dbReference type="SAM" id="MobiDB-lite"/>
    </source>
</evidence>
<feature type="compositionally biased region" description="Basic residues" evidence="1">
    <location>
        <begin position="1"/>
        <end position="12"/>
    </location>
</feature>
<reference evidence="2" key="1">
    <citation type="journal article" date="2019" name="Sci. Rep.">
        <title>Draft genome of Tanacetum cinerariifolium, the natural source of mosquito coil.</title>
        <authorList>
            <person name="Yamashiro T."/>
            <person name="Shiraishi A."/>
            <person name="Satake H."/>
            <person name="Nakayama K."/>
        </authorList>
    </citation>
    <scope>NUCLEOTIDE SEQUENCE</scope>
</reference>
<protein>
    <submittedName>
        <fullName evidence="2">Uncharacterized protein</fullName>
    </submittedName>
</protein>
<proteinExistence type="predicted"/>
<feature type="non-terminal residue" evidence="2">
    <location>
        <position position="95"/>
    </location>
</feature>
<name>A0A699RC01_TANCI</name>
<gene>
    <name evidence="2" type="ORF">Tci_854607</name>
</gene>